<dbReference type="SUPFAM" id="SSF52058">
    <property type="entry name" value="L domain-like"/>
    <property type="match status" value="1"/>
</dbReference>
<dbReference type="HOGENOM" id="CLU_048163_0_0_1"/>
<sequence length="434" mass="48368">MQKPNIINHVFPPELFASIFDILYGAKQLDPGLFPVPSEEQMAIHFRCHPLLNAMLVCKAWYSLIKTTPTYWTSIAIGVGGVVGWGAEVPQDIQEGWLAETLEEVLQRSAQLPIQVSVVPDRISDLEIVTKALNTHARRLTSLSLLGIEDFQKRKPIPVDQIGGLLNSPFPALERFVIGPLDIIHSLDSESEEYTLNLAAPKLRQLACNQSFISPHSTSQLTHLSLTDISSEELHLGPPPGPVELPQLLELHLSDCDPGEILPTLFTPALLILIVSQHDRSRRLTAELSQYANLRELQWSDVGQEECFEEILELSPNLTRYSNYVFGTEEEVDLSNDPATILSIVEDGRGTNIRCPKLKEVCLDIADGAGINRLVTAFPSIQFLRILRDPIEFVDDGEEKAEESRVVDELRRKVDWTLGQGLWRSHGGAEVNVS</sequence>
<organism evidence="1 2">
    <name type="scientific">Tulasnella calospora MUT 4182</name>
    <dbReference type="NCBI Taxonomy" id="1051891"/>
    <lineage>
        <taxon>Eukaryota</taxon>
        <taxon>Fungi</taxon>
        <taxon>Dikarya</taxon>
        <taxon>Basidiomycota</taxon>
        <taxon>Agaricomycotina</taxon>
        <taxon>Agaricomycetes</taxon>
        <taxon>Cantharellales</taxon>
        <taxon>Tulasnellaceae</taxon>
        <taxon>Tulasnella</taxon>
    </lineage>
</organism>
<accession>A0A0C3QB37</accession>
<evidence type="ECO:0000313" key="2">
    <source>
        <dbReference type="Proteomes" id="UP000054248"/>
    </source>
</evidence>
<name>A0A0C3QB37_9AGAM</name>
<reference evidence="2" key="2">
    <citation type="submission" date="2015-01" db="EMBL/GenBank/DDBJ databases">
        <title>Evolutionary Origins and Diversification of the Mycorrhizal Mutualists.</title>
        <authorList>
            <consortium name="DOE Joint Genome Institute"/>
            <consortium name="Mycorrhizal Genomics Consortium"/>
            <person name="Kohler A."/>
            <person name="Kuo A."/>
            <person name="Nagy L.G."/>
            <person name="Floudas D."/>
            <person name="Copeland A."/>
            <person name="Barry K.W."/>
            <person name="Cichocki N."/>
            <person name="Veneault-Fourrey C."/>
            <person name="LaButti K."/>
            <person name="Lindquist E.A."/>
            <person name="Lipzen A."/>
            <person name="Lundell T."/>
            <person name="Morin E."/>
            <person name="Murat C."/>
            <person name="Riley R."/>
            <person name="Ohm R."/>
            <person name="Sun H."/>
            <person name="Tunlid A."/>
            <person name="Henrissat B."/>
            <person name="Grigoriev I.V."/>
            <person name="Hibbett D.S."/>
            <person name="Martin F."/>
        </authorList>
    </citation>
    <scope>NUCLEOTIDE SEQUENCE [LARGE SCALE GENOMIC DNA]</scope>
    <source>
        <strain evidence="2">MUT 4182</strain>
    </source>
</reference>
<dbReference type="OrthoDB" id="3063971at2759"/>
<dbReference type="EMBL" id="KN823137">
    <property type="protein sequence ID" value="KIO21479.1"/>
    <property type="molecule type" value="Genomic_DNA"/>
</dbReference>
<dbReference type="Gene3D" id="3.80.10.10">
    <property type="entry name" value="Ribonuclease Inhibitor"/>
    <property type="match status" value="1"/>
</dbReference>
<dbReference type="AlphaFoldDB" id="A0A0C3QB37"/>
<reference evidence="1 2" key="1">
    <citation type="submission" date="2014-04" db="EMBL/GenBank/DDBJ databases">
        <authorList>
            <consortium name="DOE Joint Genome Institute"/>
            <person name="Kuo A."/>
            <person name="Girlanda M."/>
            <person name="Perotto S."/>
            <person name="Kohler A."/>
            <person name="Nagy L.G."/>
            <person name="Floudas D."/>
            <person name="Copeland A."/>
            <person name="Barry K.W."/>
            <person name="Cichocki N."/>
            <person name="Veneault-Fourrey C."/>
            <person name="LaButti K."/>
            <person name="Lindquist E.A."/>
            <person name="Lipzen A."/>
            <person name="Lundell T."/>
            <person name="Morin E."/>
            <person name="Murat C."/>
            <person name="Sun H."/>
            <person name="Tunlid A."/>
            <person name="Henrissat B."/>
            <person name="Grigoriev I.V."/>
            <person name="Hibbett D.S."/>
            <person name="Martin F."/>
            <person name="Nordberg H.P."/>
            <person name="Cantor M.N."/>
            <person name="Hua S.X."/>
        </authorList>
    </citation>
    <scope>NUCLEOTIDE SEQUENCE [LARGE SCALE GENOMIC DNA]</scope>
    <source>
        <strain evidence="1 2">MUT 4182</strain>
    </source>
</reference>
<dbReference type="InterPro" id="IPR032675">
    <property type="entry name" value="LRR_dom_sf"/>
</dbReference>
<protein>
    <submittedName>
        <fullName evidence="1">Uncharacterized protein</fullName>
    </submittedName>
</protein>
<gene>
    <name evidence="1" type="ORF">M407DRAFT_28933</name>
</gene>
<evidence type="ECO:0000313" key="1">
    <source>
        <dbReference type="EMBL" id="KIO21479.1"/>
    </source>
</evidence>
<dbReference type="Proteomes" id="UP000054248">
    <property type="component" value="Unassembled WGS sequence"/>
</dbReference>
<proteinExistence type="predicted"/>
<keyword evidence="2" id="KW-1185">Reference proteome</keyword>